<dbReference type="InterPro" id="IPR036964">
    <property type="entry name" value="RASGEF_cat_dom_sf"/>
</dbReference>
<evidence type="ECO:0000313" key="6">
    <source>
        <dbReference type="Proteomes" id="UP000015101"/>
    </source>
</evidence>
<sequence>EVADVNRRCRKSSVLNRIATFRVLAILRQWISRQSQDFVSDRELRWNVRDLLEEILQNNTLPSNERKLAQSIMAVVVGEEPEWSRDHSMHLEAILRLPESPSEENFDSLRAVDIAEQMTYLDHQLFLAIRSEELLGQAWMKADKAARSPHVLLVSKRFNEASRLVVCEIVSRTSVQDRISCIEKWAAIADICRLVQQCRYQCLNNFNGVLQICAAFVTSSVYRLRKTWEKLPKQTRQTIERLQFLVSSDQKFKNMREALHTSVPPCIPFLGMYLTDLTFIEESTANFTDTGLINFSKMRMIARVIEEVQYFQGTHYKIEHRPRVSLYLLDPSRLMEDDQTFNCSLEIEPRTTRSSVTSQVT</sequence>
<dbReference type="GO" id="GO:0005085">
    <property type="term" value="F:guanyl-nucleotide exchange factor activity"/>
    <property type="evidence" value="ECO:0000318"/>
    <property type="project" value="GO_Central"/>
</dbReference>
<dbReference type="OMA" id="NDHIFAC"/>
<dbReference type="GO" id="GO:0007265">
    <property type="term" value="P:Ras protein signal transduction"/>
    <property type="evidence" value="ECO:0000318"/>
    <property type="project" value="GO_Central"/>
</dbReference>
<accession>T1G243</accession>
<dbReference type="PROSITE" id="PS50009">
    <property type="entry name" value="RASGEF_CAT"/>
    <property type="match status" value="1"/>
</dbReference>
<dbReference type="InterPro" id="IPR023578">
    <property type="entry name" value="Ras_GEF_dom_sf"/>
</dbReference>
<keyword evidence="1 2" id="KW-0344">Guanine-nucleotide releasing factor</keyword>
<evidence type="ECO:0000259" key="3">
    <source>
        <dbReference type="PROSITE" id="PS50009"/>
    </source>
</evidence>
<dbReference type="Gene3D" id="1.20.870.10">
    <property type="entry name" value="Son of sevenless (SoS) protein Chain: S domain 1"/>
    <property type="match status" value="1"/>
</dbReference>
<dbReference type="InParanoid" id="T1G243"/>
<dbReference type="PROSITE" id="PS00720">
    <property type="entry name" value="RASGEF"/>
    <property type="match status" value="1"/>
</dbReference>
<dbReference type="Proteomes" id="UP000015101">
    <property type="component" value="Unassembled WGS sequence"/>
</dbReference>
<dbReference type="InterPro" id="IPR001895">
    <property type="entry name" value="RASGEF_cat_dom"/>
</dbReference>
<feature type="domain" description="Ras-GEF" evidence="3">
    <location>
        <begin position="110"/>
        <end position="350"/>
    </location>
</feature>
<evidence type="ECO:0000313" key="4">
    <source>
        <dbReference type="EMBL" id="ESO08236.1"/>
    </source>
</evidence>
<dbReference type="RefSeq" id="XP_009014025.1">
    <property type="nucleotide sequence ID" value="XM_009015777.1"/>
</dbReference>
<dbReference type="eggNOG" id="KOG3417">
    <property type="taxonomic scope" value="Eukaryota"/>
</dbReference>
<dbReference type="EnsemblMetazoa" id="HelroT75379">
    <property type="protein sequence ID" value="HelroP75379"/>
    <property type="gene ID" value="HelroG75379"/>
</dbReference>
<dbReference type="KEGG" id="hro:HELRODRAFT_75379"/>
<protein>
    <recommendedName>
        <fullName evidence="3">Ras-GEF domain-containing protein</fullName>
    </recommendedName>
</protein>
<dbReference type="HOGENOM" id="CLU_026993_1_0_1"/>
<dbReference type="PANTHER" id="PTHR23113:SF99">
    <property type="entry name" value="RASGEF DOMAIN-CONTAINING PROTEIN"/>
    <property type="match status" value="1"/>
</dbReference>
<reference evidence="6" key="1">
    <citation type="submission" date="2012-12" db="EMBL/GenBank/DDBJ databases">
        <authorList>
            <person name="Hellsten U."/>
            <person name="Grimwood J."/>
            <person name="Chapman J.A."/>
            <person name="Shapiro H."/>
            <person name="Aerts A."/>
            <person name="Otillar R.P."/>
            <person name="Terry A.Y."/>
            <person name="Boore J.L."/>
            <person name="Simakov O."/>
            <person name="Marletaz F."/>
            <person name="Cho S.-J."/>
            <person name="Edsinger-Gonzales E."/>
            <person name="Havlak P."/>
            <person name="Kuo D.-H."/>
            <person name="Larsson T."/>
            <person name="Lv J."/>
            <person name="Arendt D."/>
            <person name="Savage R."/>
            <person name="Osoegawa K."/>
            <person name="de Jong P."/>
            <person name="Lindberg D.R."/>
            <person name="Seaver E.C."/>
            <person name="Weisblat D.A."/>
            <person name="Putnam N.H."/>
            <person name="Grigoriev I.V."/>
            <person name="Rokhsar D.S."/>
        </authorList>
    </citation>
    <scope>NUCLEOTIDE SEQUENCE</scope>
</reference>
<dbReference type="InterPro" id="IPR008937">
    <property type="entry name" value="Ras-like_GEF"/>
</dbReference>
<dbReference type="SUPFAM" id="SSF48366">
    <property type="entry name" value="Ras GEF"/>
    <property type="match status" value="1"/>
</dbReference>
<dbReference type="CTD" id="20215141"/>
<evidence type="ECO:0000256" key="1">
    <source>
        <dbReference type="ARBA" id="ARBA00022658"/>
    </source>
</evidence>
<reference evidence="5" key="3">
    <citation type="submission" date="2015-06" db="UniProtKB">
        <authorList>
            <consortium name="EnsemblMetazoa"/>
        </authorList>
    </citation>
    <scope>IDENTIFICATION</scope>
</reference>
<keyword evidence="6" id="KW-1185">Reference proteome</keyword>
<gene>
    <name evidence="5" type="primary">20215141</name>
    <name evidence="4" type="ORF">HELRODRAFT_75379</name>
</gene>
<dbReference type="Pfam" id="PF00617">
    <property type="entry name" value="RasGEF"/>
    <property type="match status" value="1"/>
</dbReference>
<reference evidence="4 6" key="2">
    <citation type="journal article" date="2013" name="Nature">
        <title>Insights into bilaterian evolution from three spiralian genomes.</title>
        <authorList>
            <person name="Simakov O."/>
            <person name="Marletaz F."/>
            <person name="Cho S.J."/>
            <person name="Edsinger-Gonzales E."/>
            <person name="Havlak P."/>
            <person name="Hellsten U."/>
            <person name="Kuo D.H."/>
            <person name="Larsson T."/>
            <person name="Lv J."/>
            <person name="Arendt D."/>
            <person name="Savage R."/>
            <person name="Osoegawa K."/>
            <person name="de Jong P."/>
            <person name="Grimwood J."/>
            <person name="Chapman J.A."/>
            <person name="Shapiro H."/>
            <person name="Aerts A."/>
            <person name="Otillar R.P."/>
            <person name="Terry A.Y."/>
            <person name="Boore J.L."/>
            <person name="Grigoriev I.V."/>
            <person name="Lindberg D.R."/>
            <person name="Seaver E.C."/>
            <person name="Weisblat D.A."/>
            <person name="Putnam N.H."/>
            <person name="Rokhsar D.S."/>
        </authorList>
    </citation>
    <scope>NUCLEOTIDE SEQUENCE</scope>
</reference>
<dbReference type="CDD" id="cd00155">
    <property type="entry name" value="RasGEF"/>
    <property type="match status" value="1"/>
</dbReference>
<dbReference type="EMBL" id="KB096134">
    <property type="protein sequence ID" value="ESO08236.1"/>
    <property type="molecule type" value="Genomic_DNA"/>
</dbReference>
<dbReference type="STRING" id="6412.T1G243"/>
<dbReference type="AlphaFoldDB" id="T1G243"/>
<dbReference type="GeneID" id="20215141"/>
<name>T1G243_HELRO</name>
<organism evidence="5 6">
    <name type="scientific">Helobdella robusta</name>
    <name type="common">Californian leech</name>
    <dbReference type="NCBI Taxonomy" id="6412"/>
    <lineage>
        <taxon>Eukaryota</taxon>
        <taxon>Metazoa</taxon>
        <taxon>Spiralia</taxon>
        <taxon>Lophotrochozoa</taxon>
        <taxon>Annelida</taxon>
        <taxon>Clitellata</taxon>
        <taxon>Hirudinea</taxon>
        <taxon>Rhynchobdellida</taxon>
        <taxon>Glossiphoniidae</taxon>
        <taxon>Helobdella</taxon>
    </lineage>
</organism>
<evidence type="ECO:0000256" key="2">
    <source>
        <dbReference type="PROSITE-ProRule" id="PRU00168"/>
    </source>
</evidence>
<dbReference type="InterPro" id="IPR019804">
    <property type="entry name" value="Ras_G-nucl-exch_fac_CS"/>
</dbReference>
<dbReference type="GO" id="GO:0005886">
    <property type="term" value="C:plasma membrane"/>
    <property type="evidence" value="ECO:0000318"/>
    <property type="project" value="GO_Central"/>
</dbReference>
<dbReference type="OrthoDB" id="10254377at2759"/>
<proteinExistence type="predicted"/>
<dbReference type="Gene3D" id="1.10.840.10">
    <property type="entry name" value="Ras guanine-nucleotide exchange factors catalytic domain"/>
    <property type="match status" value="1"/>
</dbReference>
<dbReference type="SMART" id="SM00147">
    <property type="entry name" value="RasGEF"/>
    <property type="match status" value="1"/>
</dbReference>
<evidence type="ECO:0000313" key="5">
    <source>
        <dbReference type="EnsemblMetazoa" id="HelroP75379"/>
    </source>
</evidence>
<dbReference type="PANTHER" id="PTHR23113">
    <property type="entry name" value="GUANINE NUCLEOTIDE EXCHANGE FACTOR"/>
    <property type="match status" value="1"/>
</dbReference>
<dbReference type="EMBL" id="AMQM01003446">
    <property type="status" value="NOT_ANNOTATED_CDS"/>
    <property type="molecule type" value="Genomic_DNA"/>
</dbReference>